<evidence type="ECO:0000313" key="2">
    <source>
        <dbReference type="EMBL" id="GLR14501.1"/>
    </source>
</evidence>
<dbReference type="EMBL" id="BSOG01000004">
    <property type="protein sequence ID" value="GLR14501.1"/>
    <property type="molecule type" value="Genomic_DNA"/>
</dbReference>
<dbReference type="Proteomes" id="UP001156706">
    <property type="component" value="Unassembled WGS sequence"/>
</dbReference>
<dbReference type="SUPFAM" id="SSF53597">
    <property type="entry name" value="Dihydrofolate reductase-like"/>
    <property type="match status" value="1"/>
</dbReference>
<keyword evidence="3" id="KW-1185">Reference proteome</keyword>
<sequence length="178" mass="19593">MRKLVLFIASSLDGYIARPDGGVDWLFTDQDYGYQAFYDSVDGILLGRRTYDQALSVGDYPYPGKRAWVFSSRPLSWMGEGVEAVSEPVGDYVARLKLEAGGKLWLVGGAALIKTCLERDLIDEFIVSIHPLILGGGIPLFPSTESSRRLTLTSVQTFDTGLVQVSYERARKSPAHIG</sequence>
<dbReference type="Gene3D" id="3.40.430.10">
    <property type="entry name" value="Dihydrofolate Reductase, subunit A"/>
    <property type="match status" value="1"/>
</dbReference>
<evidence type="ECO:0000259" key="1">
    <source>
        <dbReference type="Pfam" id="PF01872"/>
    </source>
</evidence>
<comment type="caution">
    <text evidence="2">The sequence shown here is derived from an EMBL/GenBank/DDBJ whole genome shotgun (WGS) entry which is preliminary data.</text>
</comment>
<dbReference type="InterPro" id="IPR050765">
    <property type="entry name" value="Riboflavin_Biosynth_HTPR"/>
</dbReference>
<name>A0ABQ5YIS0_9NEIS</name>
<protein>
    <recommendedName>
        <fullName evidence="1">Bacterial bifunctional deaminase-reductase C-terminal domain-containing protein</fullName>
    </recommendedName>
</protein>
<dbReference type="PANTHER" id="PTHR38011">
    <property type="entry name" value="DIHYDROFOLATE REDUCTASE FAMILY PROTEIN (AFU_ORTHOLOGUE AFUA_8G06820)"/>
    <property type="match status" value="1"/>
</dbReference>
<accession>A0ABQ5YIS0</accession>
<reference evidence="3" key="1">
    <citation type="journal article" date="2019" name="Int. J. Syst. Evol. Microbiol.">
        <title>The Global Catalogue of Microorganisms (GCM) 10K type strain sequencing project: providing services to taxonomists for standard genome sequencing and annotation.</title>
        <authorList>
            <consortium name="The Broad Institute Genomics Platform"/>
            <consortium name="The Broad Institute Genome Sequencing Center for Infectious Disease"/>
            <person name="Wu L."/>
            <person name="Ma J."/>
        </authorList>
    </citation>
    <scope>NUCLEOTIDE SEQUENCE [LARGE SCALE GENOMIC DNA]</scope>
    <source>
        <strain evidence="3">NBRC 110044</strain>
    </source>
</reference>
<proteinExistence type="predicted"/>
<feature type="domain" description="Bacterial bifunctional deaminase-reductase C-terminal" evidence="1">
    <location>
        <begin position="92"/>
        <end position="163"/>
    </location>
</feature>
<dbReference type="RefSeq" id="WP_284197570.1">
    <property type="nucleotide sequence ID" value="NZ_BSOG01000004.1"/>
</dbReference>
<gene>
    <name evidence="2" type="ORF">GCM10007907_32910</name>
</gene>
<dbReference type="InterPro" id="IPR002734">
    <property type="entry name" value="RibDG_C"/>
</dbReference>
<organism evidence="2 3">
    <name type="scientific">Chitinimonas prasina</name>
    <dbReference type="NCBI Taxonomy" id="1434937"/>
    <lineage>
        <taxon>Bacteria</taxon>
        <taxon>Pseudomonadati</taxon>
        <taxon>Pseudomonadota</taxon>
        <taxon>Betaproteobacteria</taxon>
        <taxon>Neisseriales</taxon>
        <taxon>Chitinibacteraceae</taxon>
        <taxon>Chitinimonas</taxon>
    </lineage>
</organism>
<dbReference type="InterPro" id="IPR024072">
    <property type="entry name" value="DHFR-like_dom_sf"/>
</dbReference>
<dbReference type="PANTHER" id="PTHR38011:SF11">
    <property type="entry name" value="2,5-DIAMINO-6-RIBOSYLAMINO-4(3H)-PYRIMIDINONE 5'-PHOSPHATE REDUCTASE"/>
    <property type="match status" value="1"/>
</dbReference>
<dbReference type="Pfam" id="PF01872">
    <property type="entry name" value="RibD_C"/>
    <property type="match status" value="1"/>
</dbReference>
<evidence type="ECO:0000313" key="3">
    <source>
        <dbReference type="Proteomes" id="UP001156706"/>
    </source>
</evidence>